<keyword evidence="7" id="KW-0378">Hydrolase</keyword>
<dbReference type="PANTHER" id="PTHR21077">
    <property type="entry name" value="EME1 PROTEIN"/>
    <property type="match status" value="1"/>
</dbReference>
<comment type="caution">
    <text evidence="7">The sequence shown here is derived from an EMBL/GenBank/DDBJ whole genome shotgun (WGS) entry which is preliminary data.</text>
</comment>
<keyword evidence="2" id="KW-0227">DNA damage</keyword>
<reference evidence="7 8" key="2">
    <citation type="submission" date="2019-04" db="EMBL/GenBank/DDBJ databases">
        <title>The genome sequence of big-headed turtle.</title>
        <authorList>
            <person name="Gong S."/>
        </authorList>
    </citation>
    <scope>NUCLEOTIDE SEQUENCE [LARGE SCALE GENOMIC DNA]</scope>
    <source>
        <strain evidence="7">DO16091913</strain>
        <tissue evidence="7">Muscle</tissue>
    </source>
</reference>
<dbReference type="GO" id="GO:0031297">
    <property type="term" value="P:replication fork processing"/>
    <property type="evidence" value="ECO:0007669"/>
    <property type="project" value="TreeGrafter"/>
</dbReference>
<dbReference type="GO" id="GO:0031573">
    <property type="term" value="P:mitotic intra-S DNA damage checkpoint signaling"/>
    <property type="evidence" value="ECO:0007669"/>
    <property type="project" value="TreeGrafter"/>
</dbReference>
<keyword evidence="7" id="KW-0540">Nuclease</keyword>
<dbReference type="Gene3D" id="3.40.1620.30">
    <property type="entry name" value="ERCC4, Mus81-Eme1 complex, nuclease domain, subdomain 1"/>
    <property type="match status" value="1"/>
</dbReference>
<keyword evidence="3" id="KW-0233">DNA recombination</keyword>
<accession>A0A4D9E666</accession>
<evidence type="ECO:0000256" key="6">
    <source>
        <dbReference type="SAM" id="MobiDB-lite"/>
    </source>
</evidence>
<dbReference type="STRING" id="55544.A0A4D9E666"/>
<evidence type="ECO:0000313" key="7">
    <source>
        <dbReference type="EMBL" id="TFK04085.1"/>
    </source>
</evidence>
<evidence type="ECO:0000256" key="4">
    <source>
        <dbReference type="ARBA" id="ARBA00023204"/>
    </source>
</evidence>
<comment type="subcellular location">
    <subcellularLocation>
        <location evidence="1">Nucleus</location>
    </subcellularLocation>
</comment>
<evidence type="ECO:0000256" key="1">
    <source>
        <dbReference type="ARBA" id="ARBA00004123"/>
    </source>
</evidence>
<gene>
    <name evidence="7" type="ORF">DR999_PMT13448</name>
</gene>
<feature type="region of interest" description="Disordered" evidence="6">
    <location>
        <begin position="79"/>
        <end position="115"/>
    </location>
</feature>
<dbReference type="GO" id="GO:0005634">
    <property type="term" value="C:nucleus"/>
    <property type="evidence" value="ECO:0007669"/>
    <property type="project" value="UniProtKB-SubCell"/>
</dbReference>
<evidence type="ECO:0000256" key="5">
    <source>
        <dbReference type="ARBA" id="ARBA00023242"/>
    </source>
</evidence>
<organism evidence="7 8">
    <name type="scientific">Platysternon megacephalum</name>
    <name type="common">big-headed turtle</name>
    <dbReference type="NCBI Taxonomy" id="55544"/>
    <lineage>
        <taxon>Eukaryota</taxon>
        <taxon>Metazoa</taxon>
        <taxon>Chordata</taxon>
        <taxon>Craniata</taxon>
        <taxon>Vertebrata</taxon>
        <taxon>Euteleostomi</taxon>
        <taxon>Archelosauria</taxon>
        <taxon>Testudinata</taxon>
        <taxon>Testudines</taxon>
        <taxon>Cryptodira</taxon>
        <taxon>Durocryptodira</taxon>
        <taxon>Testudinoidea</taxon>
        <taxon>Platysternidae</taxon>
        <taxon>Platysternon</taxon>
    </lineage>
</organism>
<name>A0A4D9E666_9SAUR</name>
<protein>
    <submittedName>
        <fullName evidence="7">Putative crossover junction endonuclease EME2</fullName>
    </submittedName>
</protein>
<dbReference type="Proteomes" id="UP000297703">
    <property type="component" value="Unassembled WGS sequence"/>
</dbReference>
<dbReference type="GO" id="GO:0048476">
    <property type="term" value="C:Holliday junction resolvase complex"/>
    <property type="evidence" value="ECO:0007669"/>
    <property type="project" value="InterPro"/>
</dbReference>
<dbReference type="PANTHER" id="PTHR21077:SF6">
    <property type="entry name" value="CROSSOVER JUNCTION ENDONUCLEASE EME2-RELATED"/>
    <property type="match status" value="1"/>
</dbReference>
<dbReference type="InterPro" id="IPR043086">
    <property type="entry name" value="EME1_nucdom_sub1"/>
</dbReference>
<keyword evidence="4" id="KW-0234">DNA repair</keyword>
<evidence type="ECO:0000256" key="2">
    <source>
        <dbReference type="ARBA" id="ARBA00022763"/>
    </source>
</evidence>
<evidence type="ECO:0000256" key="3">
    <source>
        <dbReference type="ARBA" id="ARBA00023172"/>
    </source>
</evidence>
<evidence type="ECO:0000313" key="8">
    <source>
        <dbReference type="Proteomes" id="UP000297703"/>
    </source>
</evidence>
<sequence length="201" mass="22776">MEENSKNQSNGKINRVIKRAAAWEISDSDADSDVESCQTRTVTLMHPAADTLDHGICEHAAQGKLKNCVSVSEPKELLLRTSPQQVTTSSPSPNKRRRRRTPEKIEAGQARAEPRKLKREIKKTEKERRKAQEALEKQRRREAADILKLHRPDQCLKYMTVCIDLGLLEDPGSDALMDIESQEVPCSITWRRNTPNSFSST</sequence>
<dbReference type="InterPro" id="IPR033310">
    <property type="entry name" value="Mms4/EME1/EME2"/>
</dbReference>
<feature type="compositionally biased region" description="Low complexity" evidence="6">
    <location>
        <begin position="81"/>
        <end position="93"/>
    </location>
</feature>
<dbReference type="AlphaFoldDB" id="A0A4D9E666"/>
<keyword evidence="5" id="KW-0539">Nucleus</keyword>
<keyword evidence="7" id="KW-0255">Endonuclease</keyword>
<dbReference type="GO" id="GO:0000712">
    <property type="term" value="P:resolution of meiotic recombination intermediates"/>
    <property type="evidence" value="ECO:0007669"/>
    <property type="project" value="TreeGrafter"/>
</dbReference>
<dbReference type="GO" id="GO:0006302">
    <property type="term" value="P:double-strand break repair"/>
    <property type="evidence" value="ECO:0007669"/>
    <property type="project" value="TreeGrafter"/>
</dbReference>
<dbReference type="OrthoDB" id="343092at2759"/>
<keyword evidence="8" id="KW-1185">Reference proteome</keyword>
<dbReference type="GO" id="GO:0008821">
    <property type="term" value="F:crossover junction DNA endonuclease activity"/>
    <property type="evidence" value="ECO:0007669"/>
    <property type="project" value="TreeGrafter"/>
</dbReference>
<proteinExistence type="predicted"/>
<dbReference type="EMBL" id="QXTE01000146">
    <property type="protein sequence ID" value="TFK04085.1"/>
    <property type="molecule type" value="Genomic_DNA"/>
</dbReference>
<reference evidence="7 8" key="1">
    <citation type="submission" date="2019-04" db="EMBL/GenBank/DDBJ databases">
        <title>Draft genome of the big-headed turtle Platysternon megacephalum.</title>
        <authorList>
            <person name="Gong S."/>
        </authorList>
    </citation>
    <scope>NUCLEOTIDE SEQUENCE [LARGE SCALE GENOMIC DNA]</scope>
    <source>
        <strain evidence="7">DO16091913</strain>
        <tissue evidence="7">Muscle</tissue>
    </source>
</reference>